<dbReference type="InterPro" id="IPR036264">
    <property type="entry name" value="Bact_exopeptidase_dim_dom"/>
</dbReference>
<feature type="binding site" evidence="1">
    <location>
        <position position="106"/>
    </location>
    <ligand>
        <name>Mn(2+)</name>
        <dbReference type="ChEBI" id="CHEBI:29035"/>
        <label>2</label>
    </ligand>
</feature>
<evidence type="ECO:0000259" key="2">
    <source>
        <dbReference type="Pfam" id="PF07687"/>
    </source>
</evidence>
<keyword evidence="1" id="KW-0479">Metal-binding</keyword>
<evidence type="ECO:0000256" key="1">
    <source>
        <dbReference type="PIRSR" id="PIRSR005962-1"/>
    </source>
</evidence>
<gene>
    <name evidence="3" type="ORF">D8M04_17470</name>
</gene>
<dbReference type="GO" id="GO:0046872">
    <property type="term" value="F:metal ion binding"/>
    <property type="evidence" value="ECO:0007669"/>
    <property type="project" value="UniProtKB-KW"/>
</dbReference>
<feature type="binding site" evidence="1">
    <location>
        <position position="140"/>
    </location>
    <ligand>
        <name>Mn(2+)</name>
        <dbReference type="ChEBI" id="CHEBI:29035"/>
        <label>2</label>
    </ligand>
</feature>
<dbReference type="Gene3D" id="3.40.630.10">
    <property type="entry name" value="Zn peptidases"/>
    <property type="match status" value="1"/>
</dbReference>
<dbReference type="GO" id="GO:0016787">
    <property type="term" value="F:hydrolase activity"/>
    <property type="evidence" value="ECO:0007669"/>
    <property type="project" value="UniProtKB-KW"/>
</dbReference>
<dbReference type="AlphaFoldDB" id="A0A498D733"/>
<dbReference type="PANTHER" id="PTHR11014">
    <property type="entry name" value="PEPTIDASE M20 FAMILY MEMBER"/>
    <property type="match status" value="1"/>
</dbReference>
<dbReference type="EMBL" id="RCHR01000008">
    <property type="protein sequence ID" value="RLL41313.1"/>
    <property type="molecule type" value="Genomic_DNA"/>
</dbReference>
<reference evidence="3 4" key="1">
    <citation type="submission" date="2018-10" db="EMBL/GenBank/DDBJ databases">
        <title>Oceanobacillus sp. YLB-02 draft genome.</title>
        <authorList>
            <person name="Yu L."/>
        </authorList>
    </citation>
    <scope>NUCLEOTIDE SEQUENCE [LARGE SCALE GENOMIC DNA]</scope>
    <source>
        <strain evidence="3 4">YLB-02</strain>
    </source>
</reference>
<dbReference type="Pfam" id="PF07687">
    <property type="entry name" value="M20_dimer"/>
    <property type="match status" value="1"/>
</dbReference>
<dbReference type="PANTHER" id="PTHR11014:SF63">
    <property type="entry name" value="METALLOPEPTIDASE, PUTATIVE (AFU_ORTHOLOGUE AFUA_6G09600)-RELATED"/>
    <property type="match status" value="1"/>
</dbReference>
<keyword evidence="4" id="KW-1185">Reference proteome</keyword>
<feature type="domain" description="Peptidase M20 dimerisation" evidence="2">
    <location>
        <begin position="185"/>
        <end position="281"/>
    </location>
</feature>
<comment type="cofactor">
    <cofactor evidence="1">
        <name>Mn(2+)</name>
        <dbReference type="ChEBI" id="CHEBI:29035"/>
    </cofactor>
    <text evidence="1">The Mn(2+) ion enhances activity.</text>
</comment>
<keyword evidence="1" id="KW-0464">Manganese</keyword>
<organism evidence="3 4">
    <name type="scientific">Oceanobacillus piezotolerans</name>
    <dbReference type="NCBI Taxonomy" id="2448030"/>
    <lineage>
        <taxon>Bacteria</taxon>
        <taxon>Bacillati</taxon>
        <taxon>Bacillota</taxon>
        <taxon>Bacilli</taxon>
        <taxon>Bacillales</taxon>
        <taxon>Bacillaceae</taxon>
        <taxon>Oceanobacillus</taxon>
    </lineage>
</organism>
<evidence type="ECO:0000313" key="4">
    <source>
        <dbReference type="Proteomes" id="UP000270219"/>
    </source>
</evidence>
<evidence type="ECO:0000313" key="3">
    <source>
        <dbReference type="EMBL" id="RLL41313.1"/>
    </source>
</evidence>
<dbReference type="InterPro" id="IPR002933">
    <property type="entry name" value="Peptidase_M20"/>
</dbReference>
<protein>
    <submittedName>
        <fullName evidence="3">Amidohydrolase</fullName>
    </submittedName>
</protein>
<dbReference type="InterPro" id="IPR011650">
    <property type="entry name" value="Peptidase_M20_dimer"/>
</dbReference>
<dbReference type="RefSeq" id="WP_121524704.1">
    <property type="nucleotide sequence ID" value="NZ_RCHR01000008.1"/>
</dbReference>
<dbReference type="FunFam" id="3.30.70.360:FF:000020">
    <property type="entry name" value="Peptidase, M20/M25/M40 family"/>
    <property type="match status" value="1"/>
</dbReference>
<sequence>MRSELMQMLESRKEEMIEIRRYLHENPELSFKEEKTAKYIADFYKGKDVEVETNVGNGYGIIVTITGGKPGKTIGLRADFDALPITEEADVPFKSKNEGVMHACGHDAHTAYLLVLADCLIQLKAELNGTIKIIHQHAEEVPPGGAKSIVESGKLDDLDAIFGIHILPMDPAGIVGYRSGYAFNGRSFFKLKIQGTGGHGSSPHKANDSIVAGAHFVTVVQTIISRRLNPMDAGVVTIGSFDGKGTFNVIKDSVELEGDIRYMSTESQQVIEKEFKRIVKGLEVEFGVTCTLEYTADYPPLYNDPEHTELVAESLKNANDKDIKAVREYPALSPSEDFAYYLEKIPGSYFFIGCTPKGVEQPYFNHHPKFDIDEDAILVAAKAVGHVVCGYFEKN</sequence>
<dbReference type="OrthoDB" id="9776731at2"/>
<dbReference type="Proteomes" id="UP000270219">
    <property type="component" value="Unassembled WGS sequence"/>
</dbReference>
<dbReference type="InterPro" id="IPR017439">
    <property type="entry name" value="Amidohydrolase"/>
</dbReference>
<feature type="binding site" evidence="1">
    <location>
        <position position="366"/>
    </location>
    <ligand>
        <name>Mn(2+)</name>
        <dbReference type="ChEBI" id="CHEBI:29035"/>
        <label>2</label>
    </ligand>
</feature>
<dbReference type="Pfam" id="PF01546">
    <property type="entry name" value="Peptidase_M20"/>
    <property type="match status" value="1"/>
</dbReference>
<proteinExistence type="predicted"/>
<dbReference type="SUPFAM" id="SSF53187">
    <property type="entry name" value="Zn-dependent exopeptidases"/>
    <property type="match status" value="1"/>
</dbReference>
<dbReference type="PIRSF" id="PIRSF005962">
    <property type="entry name" value="Pept_M20D_amidohydro"/>
    <property type="match status" value="1"/>
</dbReference>
<comment type="caution">
    <text evidence="3">The sequence shown here is derived from an EMBL/GenBank/DDBJ whole genome shotgun (WGS) entry which is preliminary data.</text>
</comment>
<dbReference type="NCBIfam" id="TIGR01891">
    <property type="entry name" value="amidohydrolases"/>
    <property type="match status" value="1"/>
</dbReference>
<accession>A0A498D733</accession>
<dbReference type="Gene3D" id="3.30.70.360">
    <property type="match status" value="1"/>
</dbReference>
<feature type="binding site" evidence="1">
    <location>
        <position position="104"/>
    </location>
    <ligand>
        <name>Mn(2+)</name>
        <dbReference type="ChEBI" id="CHEBI:29035"/>
        <label>2</label>
    </ligand>
</feature>
<feature type="binding site" evidence="1">
    <location>
        <position position="165"/>
    </location>
    <ligand>
        <name>Mn(2+)</name>
        <dbReference type="ChEBI" id="CHEBI:29035"/>
        <label>2</label>
    </ligand>
</feature>
<keyword evidence="3" id="KW-0378">Hydrolase</keyword>
<name>A0A498D733_9BACI</name>
<dbReference type="SUPFAM" id="SSF55031">
    <property type="entry name" value="Bacterial exopeptidase dimerisation domain"/>
    <property type="match status" value="1"/>
</dbReference>